<evidence type="ECO:0000313" key="1">
    <source>
        <dbReference type="EMBL" id="GAA2125326.1"/>
    </source>
</evidence>
<dbReference type="RefSeq" id="WP_344360949.1">
    <property type="nucleotide sequence ID" value="NZ_BAAAQB010000005.1"/>
</dbReference>
<reference evidence="2" key="1">
    <citation type="journal article" date="2019" name="Int. J. Syst. Evol. Microbiol.">
        <title>The Global Catalogue of Microorganisms (GCM) 10K type strain sequencing project: providing services to taxonomists for standard genome sequencing and annotation.</title>
        <authorList>
            <consortium name="The Broad Institute Genomics Platform"/>
            <consortium name="The Broad Institute Genome Sequencing Center for Infectious Disease"/>
            <person name="Wu L."/>
            <person name="Ma J."/>
        </authorList>
    </citation>
    <scope>NUCLEOTIDE SEQUENCE [LARGE SCALE GENOMIC DNA]</scope>
    <source>
        <strain evidence="2">JCM 15921</strain>
    </source>
</reference>
<comment type="caution">
    <text evidence="1">The sequence shown here is derived from an EMBL/GenBank/DDBJ whole genome shotgun (WGS) entry which is preliminary data.</text>
</comment>
<sequence length="141" mass="14478">MANQTDTESGLGEAGSTNAASLPAEAMPVDAGLAAWMAVLDVLEMAVQAAERTLKDPLGPLAIAAGSVAEPRAERRWSPPSVPGPLPAAARRRAVALAAAQERVALRLEEARQDMARQLQAVSSVPGVGDPSSAIYLDVNG</sequence>
<keyword evidence="2" id="KW-1185">Reference proteome</keyword>
<accession>A0ABP5K1Y3</accession>
<gene>
    <name evidence="1" type="ORF">GCM10009825_01530</name>
</gene>
<evidence type="ECO:0000313" key="2">
    <source>
        <dbReference type="Proteomes" id="UP001500102"/>
    </source>
</evidence>
<name>A0ABP5K1Y3_9MICC</name>
<dbReference type="EMBL" id="BAAAQB010000005">
    <property type="protein sequence ID" value="GAA2125326.1"/>
    <property type="molecule type" value="Genomic_DNA"/>
</dbReference>
<dbReference type="Proteomes" id="UP001500102">
    <property type="component" value="Unassembled WGS sequence"/>
</dbReference>
<protein>
    <submittedName>
        <fullName evidence="1">Uncharacterized protein</fullName>
    </submittedName>
</protein>
<organism evidence="1 2">
    <name type="scientific">Arthrobacter humicola</name>
    <dbReference type="NCBI Taxonomy" id="409291"/>
    <lineage>
        <taxon>Bacteria</taxon>
        <taxon>Bacillati</taxon>
        <taxon>Actinomycetota</taxon>
        <taxon>Actinomycetes</taxon>
        <taxon>Micrococcales</taxon>
        <taxon>Micrococcaceae</taxon>
        <taxon>Arthrobacter</taxon>
    </lineage>
</organism>
<proteinExistence type="predicted"/>